<accession>A0A139I042</accession>
<evidence type="ECO:0000313" key="3">
    <source>
        <dbReference type="EMBL" id="KXT08110.1"/>
    </source>
</evidence>
<protein>
    <submittedName>
        <fullName evidence="3">Uncharacterized protein</fullName>
    </submittedName>
</protein>
<feature type="transmembrane region" description="Helical" evidence="2">
    <location>
        <begin position="44"/>
        <end position="66"/>
    </location>
</feature>
<dbReference type="EMBL" id="LFZO01000491">
    <property type="protein sequence ID" value="KXT08110.1"/>
    <property type="molecule type" value="Genomic_DNA"/>
</dbReference>
<reference evidence="3 4" key="1">
    <citation type="submission" date="2015-07" db="EMBL/GenBank/DDBJ databases">
        <title>Comparative genomics of the Sigatoka disease complex on banana suggests a link between parallel evolutionary changes in Pseudocercospora fijiensis and Pseudocercospora eumusae and increased virulence on the banana host.</title>
        <authorList>
            <person name="Chang T.-C."/>
            <person name="Salvucci A."/>
            <person name="Crous P.W."/>
            <person name="Stergiopoulos I."/>
        </authorList>
    </citation>
    <scope>NUCLEOTIDE SEQUENCE [LARGE SCALE GENOMIC DNA]</scope>
    <source>
        <strain evidence="3 4">CBS 116634</strain>
    </source>
</reference>
<keyword evidence="2" id="KW-0472">Membrane</keyword>
<evidence type="ECO:0000256" key="1">
    <source>
        <dbReference type="SAM" id="MobiDB-lite"/>
    </source>
</evidence>
<dbReference type="OrthoDB" id="3646931at2759"/>
<keyword evidence="4" id="KW-1185">Reference proteome</keyword>
<name>A0A139I042_9PEZI</name>
<dbReference type="STRING" id="113226.A0A139I042"/>
<proteinExistence type="predicted"/>
<evidence type="ECO:0000256" key="2">
    <source>
        <dbReference type="SAM" id="Phobius"/>
    </source>
</evidence>
<sequence length="202" mass="22956">MWRLRNHHGTNYGPVQEEPTANYRSDQDLDCPWKTSERQWYSRGIVVLCIILLSNALTASVSYLLLRCEQVSAAFVCAGDVQPATQWMSGVDQSLHSSKFLPWIASPTQYSADTADLGDSVDDAWKDLGVYCKSLNANPFDMNHYLMTGLQISSFFSLRNTQMHTMFQLESTGSLLQRIIRMRHTRVFLSTLKLFTMSVITT</sequence>
<comment type="caution">
    <text evidence="3">The sequence shown here is derived from an EMBL/GenBank/DDBJ whole genome shotgun (WGS) entry which is preliminary data.</text>
</comment>
<keyword evidence="2" id="KW-1133">Transmembrane helix</keyword>
<evidence type="ECO:0000313" key="4">
    <source>
        <dbReference type="Proteomes" id="UP000073492"/>
    </source>
</evidence>
<keyword evidence="2" id="KW-0812">Transmembrane</keyword>
<gene>
    <name evidence="3" type="ORF">AC579_1905</name>
</gene>
<dbReference type="Proteomes" id="UP000073492">
    <property type="component" value="Unassembled WGS sequence"/>
</dbReference>
<dbReference type="AlphaFoldDB" id="A0A139I042"/>
<feature type="region of interest" description="Disordered" evidence="1">
    <location>
        <begin position="1"/>
        <end position="27"/>
    </location>
</feature>
<organism evidence="3 4">
    <name type="scientific">Pseudocercospora musae</name>
    <dbReference type="NCBI Taxonomy" id="113226"/>
    <lineage>
        <taxon>Eukaryota</taxon>
        <taxon>Fungi</taxon>
        <taxon>Dikarya</taxon>
        <taxon>Ascomycota</taxon>
        <taxon>Pezizomycotina</taxon>
        <taxon>Dothideomycetes</taxon>
        <taxon>Dothideomycetidae</taxon>
        <taxon>Mycosphaerellales</taxon>
        <taxon>Mycosphaerellaceae</taxon>
        <taxon>Pseudocercospora</taxon>
    </lineage>
</organism>